<evidence type="ECO:0000313" key="3">
    <source>
        <dbReference type="EMBL" id="QCW81987.1"/>
    </source>
</evidence>
<feature type="domain" description="Glycosyltransferase subfamily 4-like N-terminal" evidence="2">
    <location>
        <begin position="18"/>
        <end position="181"/>
    </location>
</feature>
<name>A0A4P9ULJ6_METBY</name>
<organism evidence="3 4">
    <name type="scientific">Methylotuvimicrobium buryatense</name>
    <name type="common">Methylomicrobium buryatense</name>
    <dbReference type="NCBI Taxonomy" id="95641"/>
    <lineage>
        <taxon>Bacteria</taxon>
        <taxon>Pseudomonadati</taxon>
        <taxon>Pseudomonadota</taxon>
        <taxon>Gammaproteobacteria</taxon>
        <taxon>Methylococcales</taxon>
        <taxon>Methylococcaceae</taxon>
        <taxon>Methylotuvimicrobium</taxon>
    </lineage>
</organism>
<dbReference type="InterPro" id="IPR001296">
    <property type="entry name" value="Glyco_trans_1"/>
</dbReference>
<evidence type="ECO:0000259" key="1">
    <source>
        <dbReference type="Pfam" id="PF00534"/>
    </source>
</evidence>
<reference evidence="4" key="1">
    <citation type="journal article" date="2019" name="J. Bacteriol.">
        <title>A Mutagenic Screen Identifies a TonB-Dependent Receptor Required for the Lanthanide Metal Switch in the Type I Methanotroph 'Methylotuvimicrobium buryatense' 5GB1C.</title>
        <authorList>
            <person name="Groom J.D."/>
            <person name="Ford S.M."/>
            <person name="Pesesky M.W."/>
            <person name="Lidstrom M.E."/>
        </authorList>
    </citation>
    <scope>NUCLEOTIDE SEQUENCE [LARGE SCALE GENOMIC DNA]</scope>
    <source>
        <strain evidence="4">5GB1C</strain>
    </source>
</reference>
<dbReference type="RefSeq" id="WP_017840214.1">
    <property type="nucleotide sequence ID" value="NZ_CP035467.1"/>
</dbReference>
<dbReference type="PANTHER" id="PTHR45947">
    <property type="entry name" value="SULFOQUINOVOSYL TRANSFERASE SQD2"/>
    <property type="match status" value="1"/>
</dbReference>
<dbReference type="Pfam" id="PF00534">
    <property type="entry name" value="Glycos_transf_1"/>
    <property type="match status" value="1"/>
</dbReference>
<dbReference type="STRING" id="675511.GCA_000341735_01659"/>
<gene>
    <name evidence="3" type="ORF">EQU24_06775</name>
</gene>
<dbReference type="GO" id="GO:0016758">
    <property type="term" value="F:hexosyltransferase activity"/>
    <property type="evidence" value="ECO:0007669"/>
    <property type="project" value="TreeGrafter"/>
</dbReference>
<evidence type="ECO:0000259" key="2">
    <source>
        <dbReference type="Pfam" id="PF13439"/>
    </source>
</evidence>
<protein>
    <submittedName>
        <fullName evidence="3">Glycosyltransferase family 4 protein</fullName>
    </submittedName>
</protein>
<keyword evidence="4" id="KW-1185">Reference proteome</keyword>
<dbReference type="Proteomes" id="UP000305881">
    <property type="component" value="Chromosome"/>
</dbReference>
<dbReference type="Gene3D" id="3.40.50.2000">
    <property type="entry name" value="Glycogen Phosphorylase B"/>
    <property type="match status" value="2"/>
</dbReference>
<dbReference type="CDD" id="cd03801">
    <property type="entry name" value="GT4_PimA-like"/>
    <property type="match status" value="1"/>
</dbReference>
<dbReference type="SUPFAM" id="SSF53756">
    <property type="entry name" value="UDP-Glycosyltransferase/glycogen phosphorylase"/>
    <property type="match status" value="1"/>
</dbReference>
<dbReference type="InterPro" id="IPR028098">
    <property type="entry name" value="Glyco_trans_4-like_N"/>
</dbReference>
<proteinExistence type="predicted"/>
<dbReference type="EMBL" id="CP035467">
    <property type="protein sequence ID" value="QCW81987.1"/>
    <property type="molecule type" value="Genomic_DNA"/>
</dbReference>
<dbReference type="PANTHER" id="PTHR45947:SF3">
    <property type="entry name" value="SULFOQUINOVOSYL TRANSFERASE SQD2"/>
    <property type="match status" value="1"/>
</dbReference>
<dbReference type="AlphaFoldDB" id="A0A4P9ULJ6"/>
<dbReference type="InterPro" id="IPR050194">
    <property type="entry name" value="Glycosyltransferase_grp1"/>
</dbReference>
<feature type="domain" description="Glycosyl transferase family 1" evidence="1">
    <location>
        <begin position="189"/>
        <end position="362"/>
    </location>
</feature>
<dbReference type="OrthoDB" id="4611853at2"/>
<dbReference type="Pfam" id="PF13439">
    <property type="entry name" value="Glyco_transf_4"/>
    <property type="match status" value="1"/>
</dbReference>
<accession>A0A4P9ULJ6</accession>
<dbReference type="KEGG" id="mbur:EQU24_06775"/>
<sequence>MKTKNLLIITELFLPTKGGSAVWFDEVYRRLGGKNIHILTADVQGSREYDANHPNTVHRVNLQRVWWLKPESLGMYAKLFFKAVHICLFNKVDAIHAGRVLPEGLVAWLIGKLFRRPVVIYAHGEEITTWRQPAKFKVMRFAYKHADKVIANSDFTKNELLKLGVDEAIIKPISPGVDIERFRPGLPFDDLHKTINLNKGQKLILSVGRLSRRKGFDHVIKALPFLLDAGLDVQYALIGIGEDRDYLIDLAKNNNVLDRVHLLGHVEMDDLPRWYNACDVFVMPNREIQGDTEGFGMVFLEAAACGKPAICGNAGGTGSAIIDRVTGLRVEGESIETIKQALQELLSDANLTGQLAINAKERARQYYSWEYVARLTSKQVL</sequence>
<evidence type="ECO:0000313" key="4">
    <source>
        <dbReference type="Proteomes" id="UP000305881"/>
    </source>
</evidence>